<dbReference type="Proteomes" id="UP000660745">
    <property type="component" value="Unassembled WGS sequence"/>
</dbReference>
<evidence type="ECO:0000256" key="1">
    <source>
        <dbReference type="SAM" id="MobiDB-lite"/>
    </source>
</evidence>
<dbReference type="EMBL" id="BMNK01000009">
    <property type="protein sequence ID" value="GGP10714.1"/>
    <property type="molecule type" value="Genomic_DNA"/>
</dbReference>
<reference evidence="2" key="2">
    <citation type="submission" date="2020-09" db="EMBL/GenBank/DDBJ databases">
        <authorList>
            <person name="Sun Q."/>
            <person name="Zhou Y."/>
        </authorList>
    </citation>
    <scope>NUCLEOTIDE SEQUENCE</scope>
    <source>
        <strain evidence="2">CGMCC 4.7430</strain>
    </source>
</reference>
<comment type="caution">
    <text evidence="2">The sequence shown here is derived from an EMBL/GenBank/DDBJ whole genome shotgun (WGS) entry which is preliminary data.</text>
</comment>
<proteinExistence type="predicted"/>
<accession>A0A918E694</accession>
<dbReference type="RefSeq" id="WP_189141273.1">
    <property type="nucleotide sequence ID" value="NZ_BMNK01000009.1"/>
</dbReference>
<gene>
    <name evidence="2" type="ORF">GCM10012278_51450</name>
</gene>
<feature type="compositionally biased region" description="Gly residues" evidence="1">
    <location>
        <begin position="184"/>
        <end position="199"/>
    </location>
</feature>
<reference evidence="2" key="1">
    <citation type="journal article" date="2014" name="Int. J. Syst. Evol. Microbiol.">
        <title>Complete genome sequence of Corynebacterium casei LMG S-19264T (=DSM 44701T), isolated from a smear-ripened cheese.</title>
        <authorList>
            <consortium name="US DOE Joint Genome Institute (JGI-PGF)"/>
            <person name="Walter F."/>
            <person name="Albersmeier A."/>
            <person name="Kalinowski J."/>
            <person name="Ruckert C."/>
        </authorList>
    </citation>
    <scope>NUCLEOTIDE SEQUENCE</scope>
    <source>
        <strain evidence="2">CGMCC 4.7430</strain>
    </source>
</reference>
<sequence>MAMMLPPELDTTLEAAGLWFPNINEDEIDLDGEAARIVEAGTARASTGATTGVQAALSGYTGDSATQLASYWRETGTDSGHLAQAATAMRVAPVALDGLATVVTGTKVAVGTIAAIGTVRLAMALLSGGPFAGLSATASLLATRRAGVKVFREAAEGSGRVLAPAVTKRITRPLHDILDKLRPPGGGGGTALAGAGGPGRIPVSGLRDSFDRSPGIMQSRGGRGGGRGRTESEANLSAEEQAAVDAKDAGQPYDRSVFNRAAQKEKKAEKFAGDRNAQKRGRKK</sequence>
<protein>
    <submittedName>
        <fullName evidence="2">Uncharacterized protein</fullName>
    </submittedName>
</protein>
<evidence type="ECO:0000313" key="3">
    <source>
        <dbReference type="Proteomes" id="UP000660745"/>
    </source>
</evidence>
<keyword evidence="3" id="KW-1185">Reference proteome</keyword>
<evidence type="ECO:0000313" key="2">
    <source>
        <dbReference type="EMBL" id="GGP10714.1"/>
    </source>
</evidence>
<feature type="region of interest" description="Disordered" evidence="1">
    <location>
        <begin position="179"/>
        <end position="284"/>
    </location>
</feature>
<organism evidence="2 3">
    <name type="scientific">Nonomuraea glycinis</name>
    <dbReference type="NCBI Taxonomy" id="2047744"/>
    <lineage>
        <taxon>Bacteria</taxon>
        <taxon>Bacillati</taxon>
        <taxon>Actinomycetota</taxon>
        <taxon>Actinomycetes</taxon>
        <taxon>Streptosporangiales</taxon>
        <taxon>Streptosporangiaceae</taxon>
        <taxon>Nonomuraea</taxon>
    </lineage>
</organism>
<dbReference type="AlphaFoldDB" id="A0A918E694"/>
<name>A0A918E694_9ACTN</name>
<feature type="compositionally biased region" description="Basic and acidic residues" evidence="1">
    <location>
        <begin position="262"/>
        <end position="277"/>
    </location>
</feature>